<organism evidence="2 3">
    <name type="scientific">Mesorhizobium retamae</name>
    <dbReference type="NCBI Taxonomy" id="2912854"/>
    <lineage>
        <taxon>Bacteria</taxon>
        <taxon>Pseudomonadati</taxon>
        <taxon>Pseudomonadota</taxon>
        <taxon>Alphaproteobacteria</taxon>
        <taxon>Hyphomicrobiales</taxon>
        <taxon>Phyllobacteriaceae</taxon>
        <taxon>Mesorhizobium</taxon>
    </lineage>
</organism>
<gene>
    <name evidence="2" type="ORF">L4923_08045</name>
</gene>
<evidence type="ECO:0000256" key="1">
    <source>
        <dbReference type="SAM" id="MobiDB-lite"/>
    </source>
</evidence>
<proteinExistence type="predicted"/>
<dbReference type="Proteomes" id="UP001201701">
    <property type="component" value="Unassembled WGS sequence"/>
</dbReference>
<sequence length="62" mass="7244">MSRNNAAKHDQLPTQIRRQFSDRSNQRFLHSLPAFRVVSEIPEPLRTLLDKLDAQENSARSR</sequence>
<comment type="caution">
    <text evidence="2">The sequence shown here is derived from an EMBL/GenBank/DDBJ whole genome shotgun (WGS) entry which is preliminary data.</text>
</comment>
<reference evidence="2 3" key="1">
    <citation type="submission" date="2022-02" db="EMBL/GenBank/DDBJ databases">
        <title>Draft genome sequence of Mezorhizobium retamae strain IRAMC:0171 isolated from Retama raetam nodules.</title>
        <authorList>
            <person name="Bengaied R."/>
            <person name="Sbissi I."/>
            <person name="Huber K."/>
            <person name="Ghodbane F."/>
            <person name="Nouioui I."/>
            <person name="Tarhouni M."/>
            <person name="Gtari M."/>
        </authorList>
    </citation>
    <scope>NUCLEOTIDE SEQUENCE [LARGE SCALE GENOMIC DNA]</scope>
    <source>
        <strain evidence="2 3">IRAMC:0171</strain>
    </source>
</reference>
<dbReference type="EMBL" id="JAKREW010000005">
    <property type="protein sequence ID" value="MCG7504971.1"/>
    <property type="molecule type" value="Genomic_DNA"/>
</dbReference>
<evidence type="ECO:0000313" key="2">
    <source>
        <dbReference type="EMBL" id="MCG7504971.1"/>
    </source>
</evidence>
<dbReference type="RefSeq" id="WP_239363398.1">
    <property type="nucleotide sequence ID" value="NZ_JAKREW010000005.1"/>
</dbReference>
<protein>
    <recommendedName>
        <fullName evidence="4">Anti-sigma factor NepR domain-containing protein</fullName>
    </recommendedName>
</protein>
<accession>A0ABS9QC22</accession>
<keyword evidence="3" id="KW-1185">Reference proteome</keyword>
<evidence type="ECO:0000313" key="3">
    <source>
        <dbReference type="Proteomes" id="UP001201701"/>
    </source>
</evidence>
<name>A0ABS9QC22_9HYPH</name>
<feature type="region of interest" description="Disordered" evidence="1">
    <location>
        <begin position="1"/>
        <end position="21"/>
    </location>
</feature>
<evidence type="ECO:0008006" key="4">
    <source>
        <dbReference type="Google" id="ProtNLM"/>
    </source>
</evidence>